<dbReference type="EMBL" id="CAFBNF010000010">
    <property type="protein sequence ID" value="CAB4930225.1"/>
    <property type="molecule type" value="Genomic_DNA"/>
</dbReference>
<dbReference type="PIRSF" id="PIRSF003128">
    <property type="entry name" value="RecN"/>
    <property type="match status" value="1"/>
</dbReference>
<keyword evidence="6" id="KW-0067">ATP-binding</keyword>
<keyword evidence="4" id="KW-0547">Nucleotide-binding</keyword>
<dbReference type="EMBL" id="CAFBOZ010000058">
    <property type="protein sequence ID" value="CAB4999381.1"/>
    <property type="molecule type" value="Genomic_DNA"/>
</dbReference>
<dbReference type="AlphaFoldDB" id="A0A6J7P2D5"/>
<evidence type="ECO:0000256" key="3">
    <source>
        <dbReference type="ARBA" id="ARBA00021315"/>
    </source>
</evidence>
<dbReference type="PANTHER" id="PTHR11059:SF0">
    <property type="entry name" value="DNA REPAIR PROTEIN RECN"/>
    <property type="match status" value="1"/>
</dbReference>
<dbReference type="InterPro" id="IPR004604">
    <property type="entry name" value="DNA_recomb/repair_RecN"/>
</dbReference>
<evidence type="ECO:0000256" key="6">
    <source>
        <dbReference type="ARBA" id="ARBA00022840"/>
    </source>
</evidence>
<dbReference type="GO" id="GO:0006281">
    <property type="term" value="P:DNA repair"/>
    <property type="evidence" value="ECO:0007669"/>
    <property type="project" value="UniProtKB-KW"/>
</dbReference>
<dbReference type="SUPFAM" id="SSF52540">
    <property type="entry name" value="P-loop containing nucleoside triphosphate hydrolases"/>
    <property type="match status" value="2"/>
</dbReference>
<organism evidence="11">
    <name type="scientific">freshwater metagenome</name>
    <dbReference type="NCBI Taxonomy" id="449393"/>
    <lineage>
        <taxon>unclassified sequences</taxon>
        <taxon>metagenomes</taxon>
        <taxon>ecological metagenomes</taxon>
    </lineage>
</organism>
<evidence type="ECO:0000313" key="10">
    <source>
        <dbReference type="EMBL" id="CAB4930225.1"/>
    </source>
</evidence>
<evidence type="ECO:0000256" key="1">
    <source>
        <dbReference type="ARBA" id="ARBA00003618"/>
    </source>
</evidence>
<evidence type="ECO:0000256" key="7">
    <source>
        <dbReference type="ARBA" id="ARBA00023204"/>
    </source>
</evidence>
<reference evidence="11" key="1">
    <citation type="submission" date="2020-05" db="EMBL/GenBank/DDBJ databases">
        <authorList>
            <person name="Chiriac C."/>
            <person name="Salcher M."/>
            <person name="Ghai R."/>
            <person name="Kavagutti S V."/>
        </authorList>
    </citation>
    <scope>NUCLEOTIDE SEQUENCE</scope>
</reference>
<comment type="function">
    <text evidence="1">May be involved in recombinational repair of damaged DNA.</text>
</comment>
<evidence type="ECO:0000256" key="4">
    <source>
        <dbReference type="ARBA" id="ARBA00022741"/>
    </source>
</evidence>
<keyword evidence="7" id="KW-0234">DNA repair</keyword>
<name>A0A6J7P2D5_9ZZZZ</name>
<keyword evidence="5" id="KW-0227">DNA damage</keyword>
<evidence type="ECO:0000259" key="9">
    <source>
        <dbReference type="Pfam" id="PF02463"/>
    </source>
</evidence>
<dbReference type="GO" id="GO:0043590">
    <property type="term" value="C:bacterial nucleoid"/>
    <property type="evidence" value="ECO:0007669"/>
    <property type="project" value="TreeGrafter"/>
</dbReference>
<dbReference type="InterPro" id="IPR003395">
    <property type="entry name" value="RecF/RecN/SMC_N"/>
</dbReference>
<dbReference type="GO" id="GO:0009432">
    <property type="term" value="P:SOS response"/>
    <property type="evidence" value="ECO:0007669"/>
    <property type="project" value="TreeGrafter"/>
</dbReference>
<proteinExistence type="inferred from homology"/>
<dbReference type="Gene3D" id="3.40.50.300">
    <property type="entry name" value="P-loop containing nucleotide triphosphate hydrolases"/>
    <property type="match status" value="2"/>
</dbReference>
<dbReference type="CDD" id="cd03241">
    <property type="entry name" value="ABC_RecN"/>
    <property type="match status" value="1"/>
</dbReference>
<gene>
    <name evidence="10" type="ORF">UFOPK3773_00195</name>
    <name evidence="11" type="ORF">UFOPK3992_00538</name>
</gene>
<dbReference type="NCBIfam" id="TIGR00634">
    <property type="entry name" value="recN"/>
    <property type="match status" value="1"/>
</dbReference>
<evidence type="ECO:0000256" key="5">
    <source>
        <dbReference type="ARBA" id="ARBA00022763"/>
    </source>
</evidence>
<comment type="similarity">
    <text evidence="2">Belongs to the RecN family.</text>
</comment>
<dbReference type="GO" id="GO:0006310">
    <property type="term" value="P:DNA recombination"/>
    <property type="evidence" value="ECO:0007669"/>
    <property type="project" value="InterPro"/>
</dbReference>
<accession>A0A6J7P2D5</accession>
<feature type="domain" description="RecF/RecN/SMC N-terminal" evidence="9">
    <location>
        <begin position="5"/>
        <end position="530"/>
    </location>
</feature>
<dbReference type="PANTHER" id="PTHR11059">
    <property type="entry name" value="DNA REPAIR PROTEIN RECN"/>
    <property type="match status" value="1"/>
</dbReference>
<protein>
    <recommendedName>
        <fullName evidence="3">DNA repair protein RecN</fullName>
    </recommendedName>
    <alternativeName>
        <fullName evidence="8">Recombination protein N</fullName>
    </alternativeName>
</protein>
<sequence length="584" mass="61462">MSQVIEELTIRDLGVIREARLELRAGLTVITGETGAGKTMLLTGLGLMLGGKADAGRVRPGAARSEVEAVVGVPTSAELLDRLAELEVPLDEGALIVSRTVPVEGRGRSRLGGRSVPSAVLAELAPHLVSVHGQGQQYRLARSDVQREVLDRVGASSIGPLGLEYRALLELLLVAERELDSVVNHGDQRRAEAESISVLLSEFDALSPVAGEVETLAAEAQRLSHAESLRLAAEAAHDALSSEAGDGADALTLITAARRALEQERVHDPGLGAIADRLGASVAELADVAAELASYSASVDTDPARIERVQQRRADLAALARRHDRSIDELVEQAPELRSRHAELADGDEHRAALTAEVERLRAAIAPVALALHDARAATAHELSRRVGLELAALAMPHARLHWQVGLAAPEQGRPSVELPSGMSASLGPHGVDDVVVLLASHREAPLQPLAKAASGGELSRVMLAVEVVLAGANPVPTMVFDEIDAGVGGRAAVEIGRRLAALARTTQVLVVTHLPQVAAFADQHLVVVKSDDLGVTSSDVALVEGDQRVRELARMLAGLEESTSAADHARELLDLAHSERSTS</sequence>
<dbReference type="InterPro" id="IPR027417">
    <property type="entry name" value="P-loop_NTPase"/>
</dbReference>
<evidence type="ECO:0000256" key="8">
    <source>
        <dbReference type="ARBA" id="ARBA00033408"/>
    </source>
</evidence>
<evidence type="ECO:0000313" key="11">
    <source>
        <dbReference type="EMBL" id="CAB4999381.1"/>
    </source>
</evidence>
<dbReference type="Pfam" id="PF02463">
    <property type="entry name" value="SMC_N"/>
    <property type="match status" value="1"/>
</dbReference>
<evidence type="ECO:0000256" key="2">
    <source>
        <dbReference type="ARBA" id="ARBA00009441"/>
    </source>
</evidence>
<dbReference type="GO" id="GO:0005524">
    <property type="term" value="F:ATP binding"/>
    <property type="evidence" value="ECO:0007669"/>
    <property type="project" value="UniProtKB-KW"/>
</dbReference>